<keyword evidence="3" id="KW-0378">Hydrolase</keyword>
<accession>A0A177AVM9</accession>
<sequence>MINLRQLSKMSKGTQFFKTNINEKLMFSNHVIPPSHIFAHSKYSFAFVNISPVVIGHVLISTKRTSVYKFNDLREEELTDIFKLTQYVGKALDLRYGTDSKNISIQDGSDAGQSVKHLHIHLLPRRHKDFDCIDGIYDKLHKHDKQERTLQSSLEMEIDATEMKKFMEICK</sequence>
<dbReference type="InterPro" id="IPR019808">
    <property type="entry name" value="Histidine_triad_CS"/>
</dbReference>
<reference evidence="7 8" key="1">
    <citation type="submission" date="2016-04" db="EMBL/GenBank/DDBJ databases">
        <title>The genome of Intoshia linei affirms orthonectids as highly simplified spiralians.</title>
        <authorList>
            <person name="Mikhailov K.V."/>
            <person name="Slusarev G.S."/>
            <person name="Nikitin M.A."/>
            <person name="Logacheva M.D."/>
            <person name="Penin A."/>
            <person name="Aleoshin V."/>
            <person name="Panchin Y.V."/>
        </authorList>
    </citation>
    <scope>NUCLEOTIDE SEQUENCE [LARGE SCALE GENOMIC DNA]</scope>
    <source>
        <strain evidence="7">Intl2013</strain>
        <tissue evidence="7">Whole animal</tissue>
    </source>
</reference>
<dbReference type="InterPro" id="IPR036265">
    <property type="entry name" value="HIT-like_sf"/>
</dbReference>
<dbReference type="GO" id="GO:0000166">
    <property type="term" value="F:nucleotide binding"/>
    <property type="evidence" value="ECO:0007669"/>
    <property type="project" value="UniProtKB-KW"/>
</dbReference>
<evidence type="ECO:0000256" key="4">
    <source>
        <dbReference type="ARBA" id="ARBA00047780"/>
    </source>
</evidence>
<evidence type="ECO:0000256" key="3">
    <source>
        <dbReference type="ARBA" id="ARBA00022801"/>
    </source>
</evidence>
<name>A0A177AVM9_9BILA</name>
<evidence type="ECO:0000313" key="7">
    <source>
        <dbReference type="EMBL" id="OAF65433.1"/>
    </source>
</evidence>
<feature type="short sequence motif" description="Histidine triad motif" evidence="5">
    <location>
        <begin position="117"/>
        <end position="121"/>
    </location>
</feature>
<evidence type="ECO:0000259" key="6">
    <source>
        <dbReference type="PROSITE" id="PS51084"/>
    </source>
</evidence>
<gene>
    <name evidence="7" type="ORF">A3Q56_06860</name>
</gene>
<dbReference type="PANTHER" id="PTHR46243:SF1">
    <property type="entry name" value="BIS(5'-ADENOSYL)-TRIPHOSPHATASE"/>
    <property type="match status" value="1"/>
</dbReference>
<evidence type="ECO:0000256" key="1">
    <source>
        <dbReference type="ARBA" id="ARBA00012377"/>
    </source>
</evidence>
<dbReference type="EMBL" id="LWCA01001295">
    <property type="protein sequence ID" value="OAF65433.1"/>
    <property type="molecule type" value="Genomic_DNA"/>
</dbReference>
<dbReference type="Pfam" id="PF01230">
    <property type="entry name" value="HIT"/>
    <property type="match status" value="1"/>
</dbReference>
<dbReference type="InterPro" id="IPR011146">
    <property type="entry name" value="HIT-like"/>
</dbReference>
<dbReference type="Gene3D" id="3.30.428.10">
    <property type="entry name" value="HIT-like"/>
    <property type="match status" value="1"/>
</dbReference>
<dbReference type="InterPro" id="IPR051884">
    <property type="entry name" value="Bis(5'-adenosyl)-TPase_reg"/>
</dbReference>
<dbReference type="EC" id="3.6.1.29" evidence="1"/>
<dbReference type="PROSITE" id="PS00892">
    <property type="entry name" value="HIT_1"/>
    <property type="match status" value="1"/>
</dbReference>
<keyword evidence="2" id="KW-0547">Nucleotide-binding</keyword>
<dbReference type="PROSITE" id="PS51084">
    <property type="entry name" value="HIT_2"/>
    <property type="match status" value="1"/>
</dbReference>
<dbReference type="AlphaFoldDB" id="A0A177AVM9"/>
<dbReference type="GO" id="GO:0047710">
    <property type="term" value="F:bis(5'-adenosyl)-triphosphatase activity"/>
    <property type="evidence" value="ECO:0007669"/>
    <property type="project" value="UniProtKB-EC"/>
</dbReference>
<dbReference type="PANTHER" id="PTHR46243">
    <property type="entry name" value="BIS(5'-ADENOSYL)-TRIPHOSPHATASE"/>
    <property type="match status" value="1"/>
</dbReference>
<evidence type="ECO:0000256" key="2">
    <source>
        <dbReference type="ARBA" id="ARBA00022741"/>
    </source>
</evidence>
<protein>
    <recommendedName>
        <fullName evidence="1">bis(5'-adenosyl)-triphosphatase</fullName>
        <ecNumber evidence="1">3.6.1.29</ecNumber>
    </recommendedName>
</protein>
<feature type="domain" description="HIT" evidence="6">
    <location>
        <begin position="23"/>
        <end position="132"/>
    </location>
</feature>
<organism evidence="7 8">
    <name type="scientific">Intoshia linei</name>
    <dbReference type="NCBI Taxonomy" id="1819745"/>
    <lineage>
        <taxon>Eukaryota</taxon>
        <taxon>Metazoa</taxon>
        <taxon>Spiralia</taxon>
        <taxon>Lophotrochozoa</taxon>
        <taxon>Mesozoa</taxon>
        <taxon>Orthonectida</taxon>
        <taxon>Rhopaluridae</taxon>
        <taxon>Intoshia</taxon>
    </lineage>
</organism>
<comment type="catalytic activity">
    <reaction evidence="4">
        <text>P(1),P(3)-bis(5'-adenosyl) triphosphate + H2O = AMP + ADP + 2 H(+)</text>
        <dbReference type="Rhea" id="RHEA:13893"/>
        <dbReference type="ChEBI" id="CHEBI:15377"/>
        <dbReference type="ChEBI" id="CHEBI:15378"/>
        <dbReference type="ChEBI" id="CHEBI:58529"/>
        <dbReference type="ChEBI" id="CHEBI:456215"/>
        <dbReference type="ChEBI" id="CHEBI:456216"/>
        <dbReference type="EC" id="3.6.1.29"/>
    </reaction>
</comment>
<dbReference type="Proteomes" id="UP000078046">
    <property type="component" value="Unassembled WGS sequence"/>
</dbReference>
<evidence type="ECO:0000256" key="5">
    <source>
        <dbReference type="PROSITE-ProRule" id="PRU00464"/>
    </source>
</evidence>
<dbReference type="FunFam" id="3.30.428.10:FF:000011">
    <property type="entry name" value="Fragile histidine triad"/>
    <property type="match status" value="1"/>
</dbReference>
<evidence type="ECO:0000313" key="8">
    <source>
        <dbReference type="Proteomes" id="UP000078046"/>
    </source>
</evidence>
<comment type="caution">
    <text evidence="7">The sequence shown here is derived from an EMBL/GenBank/DDBJ whole genome shotgun (WGS) entry which is preliminary data.</text>
</comment>
<dbReference type="SUPFAM" id="SSF54197">
    <property type="entry name" value="HIT-like"/>
    <property type="match status" value="1"/>
</dbReference>
<proteinExistence type="predicted"/>
<dbReference type="OrthoDB" id="680339at2759"/>
<keyword evidence="8" id="KW-1185">Reference proteome</keyword>